<organism evidence="8 9">
    <name type="scientific">Thermococcus eurythermalis</name>
    <dbReference type="NCBI Taxonomy" id="1505907"/>
    <lineage>
        <taxon>Archaea</taxon>
        <taxon>Methanobacteriati</taxon>
        <taxon>Methanobacteriota</taxon>
        <taxon>Thermococci</taxon>
        <taxon>Thermococcales</taxon>
        <taxon>Thermococcaceae</taxon>
        <taxon>Thermococcus</taxon>
    </lineage>
</organism>
<feature type="domain" description="MrpA C-terminal/MbhD" evidence="7">
    <location>
        <begin position="12"/>
        <end position="74"/>
    </location>
</feature>
<dbReference type="GeneID" id="25153165"/>
<evidence type="ECO:0000313" key="9">
    <source>
        <dbReference type="Proteomes" id="UP000029980"/>
    </source>
</evidence>
<keyword evidence="5 6" id="KW-0472">Membrane</keyword>
<reference evidence="8 9" key="1">
    <citation type="journal article" date="2015" name="Int. J. Syst. Evol. Microbiol.">
        <title>Thermococcus eurythermalis sp. nov., a conditional piezophilic hyperthermophilic archaeon with a wide temperature range isolated from an oil-immersed chimney in the Guaymas Basin.</title>
        <authorList>
            <person name="Zhao W."/>
            <person name="Zeng X."/>
            <person name="Xiao X."/>
        </authorList>
    </citation>
    <scope>NUCLEOTIDE SEQUENCE [LARGE SCALE GENOMIC DNA]</scope>
    <source>
        <strain evidence="8 9">A501</strain>
    </source>
</reference>
<dbReference type="STRING" id="1505907.TEU_06900"/>
<evidence type="ECO:0000256" key="6">
    <source>
        <dbReference type="SAM" id="Phobius"/>
    </source>
</evidence>
<feature type="transmembrane region" description="Helical" evidence="6">
    <location>
        <begin position="52"/>
        <end position="71"/>
    </location>
</feature>
<proteinExistence type="predicted"/>
<dbReference type="AlphaFoldDB" id="A0A097QWV0"/>
<name>A0A097QWV0_9EURY</name>
<evidence type="ECO:0000256" key="2">
    <source>
        <dbReference type="ARBA" id="ARBA00022475"/>
    </source>
</evidence>
<dbReference type="OrthoDB" id="100299at2157"/>
<evidence type="ECO:0000313" key="8">
    <source>
        <dbReference type="EMBL" id="AIU70938.1"/>
    </source>
</evidence>
<accession>A0A097QWV0</accession>
<dbReference type="RefSeq" id="WP_050003950.1">
    <property type="nucleotide sequence ID" value="NZ_CP008887.1"/>
</dbReference>
<dbReference type="HOGENOM" id="CLU_2646114_0_0_2"/>
<gene>
    <name evidence="8" type="ORF">TEU_06900</name>
</gene>
<sequence length="76" mass="8095">MPGIIHEVLLLAIILLAISVVEAERLISAVLRYGLLGLVFTVVLIQLRAPDVALSAVVVGAIVTGLFLYTIREVGE</sequence>
<dbReference type="Proteomes" id="UP000029980">
    <property type="component" value="Chromosome"/>
</dbReference>
<keyword evidence="2" id="KW-1003">Cell membrane</keyword>
<dbReference type="GO" id="GO:0005886">
    <property type="term" value="C:plasma membrane"/>
    <property type="evidence" value="ECO:0007669"/>
    <property type="project" value="UniProtKB-SubCell"/>
</dbReference>
<dbReference type="KEGG" id="teu:TEU_06900"/>
<comment type="subcellular location">
    <subcellularLocation>
        <location evidence="1">Cell membrane</location>
        <topology evidence="1">Multi-pass membrane protein</topology>
    </subcellularLocation>
</comment>
<evidence type="ECO:0000259" key="7">
    <source>
        <dbReference type="Pfam" id="PF13244"/>
    </source>
</evidence>
<evidence type="ECO:0000256" key="3">
    <source>
        <dbReference type="ARBA" id="ARBA00022692"/>
    </source>
</evidence>
<evidence type="ECO:0000256" key="1">
    <source>
        <dbReference type="ARBA" id="ARBA00004651"/>
    </source>
</evidence>
<dbReference type="EMBL" id="CP008887">
    <property type="protein sequence ID" value="AIU70938.1"/>
    <property type="molecule type" value="Genomic_DNA"/>
</dbReference>
<dbReference type="Pfam" id="PF13244">
    <property type="entry name" value="MbhD"/>
    <property type="match status" value="1"/>
</dbReference>
<evidence type="ECO:0000256" key="4">
    <source>
        <dbReference type="ARBA" id="ARBA00022989"/>
    </source>
</evidence>
<keyword evidence="3 6" id="KW-0812">Transmembrane</keyword>
<evidence type="ECO:0000256" key="5">
    <source>
        <dbReference type="ARBA" id="ARBA00023136"/>
    </source>
</evidence>
<dbReference type="InterPro" id="IPR025383">
    <property type="entry name" value="MrpA_C/MbhD"/>
</dbReference>
<protein>
    <submittedName>
        <fullName evidence="8">Sodium:proton antiporter</fullName>
    </submittedName>
</protein>
<keyword evidence="9" id="KW-1185">Reference proteome</keyword>
<keyword evidence="4 6" id="KW-1133">Transmembrane helix</keyword>